<evidence type="ECO:0000313" key="2">
    <source>
        <dbReference type="EMBL" id="KAE8161352.1"/>
    </source>
</evidence>
<proteinExistence type="predicted"/>
<feature type="transmembrane region" description="Helical" evidence="1">
    <location>
        <begin position="32"/>
        <end position="51"/>
    </location>
</feature>
<keyword evidence="1" id="KW-1133">Transmembrane helix</keyword>
<keyword evidence="1" id="KW-0812">Transmembrane</keyword>
<sequence>MSFWIFILILASYWFCLVFFFHIFILQSIRSVSLYAGLVFYLAYLMIRSHVSYTFNLRFRYQVIVDIREFCFLTKPKSGMLKFLSLLYIRESIEIALCWRNKDEIRKQLTFKQ</sequence>
<evidence type="ECO:0000313" key="3">
    <source>
        <dbReference type="Proteomes" id="UP000326950"/>
    </source>
</evidence>
<dbReference type="AlphaFoldDB" id="A0A5N6URT5"/>
<keyword evidence="3" id="KW-1185">Reference proteome</keyword>
<protein>
    <submittedName>
        <fullName evidence="2">Uncharacterized protein</fullName>
    </submittedName>
</protein>
<organism evidence="2 3">
    <name type="scientific">Aspergillus tamarii</name>
    <dbReference type="NCBI Taxonomy" id="41984"/>
    <lineage>
        <taxon>Eukaryota</taxon>
        <taxon>Fungi</taxon>
        <taxon>Dikarya</taxon>
        <taxon>Ascomycota</taxon>
        <taxon>Pezizomycotina</taxon>
        <taxon>Eurotiomycetes</taxon>
        <taxon>Eurotiomycetidae</taxon>
        <taxon>Eurotiales</taxon>
        <taxon>Aspergillaceae</taxon>
        <taxon>Aspergillus</taxon>
        <taxon>Aspergillus subgen. Circumdati</taxon>
    </lineage>
</organism>
<gene>
    <name evidence="2" type="ORF">BDV40DRAFT_185136</name>
</gene>
<keyword evidence="1" id="KW-0472">Membrane</keyword>
<evidence type="ECO:0000256" key="1">
    <source>
        <dbReference type="SAM" id="Phobius"/>
    </source>
</evidence>
<accession>A0A5N6URT5</accession>
<name>A0A5N6URT5_ASPTM</name>
<reference evidence="2 3" key="1">
    <citation type="submission" date="2019-04" db="EMBL/GenBank/DDBJ databases">
        <title>Friends and foes A comparative genomics study of 23 Aspergillus species from section Flavi.</title>
        <authorList>
            <consortium name="DOE Joint Genome Institute"/>
            <person name="Kjaerbolling I."/>
            <person name="Vesth T."/>
            <person name="Frisvad J.C."/>
            <person name="Nybo J.L."/>
            <person name="Theobald S."/>
            <person name="Kildgaard S."/>
            <person name="Isbrandt T."/>
            <person name="Kuo A."/>
            <person name="Sato A."/>
            <person name="Lyhne E.K."/>
            <person name="Kogle M.E."/>
            <person name="Wiebenga A."/>
            <person name="Kun R.S."/>
            <person name="Lubbers R.J."/>
            <person name="Makela M.R."/>
            <person name="Barry K."/>
            <person name="Chovatia M."/>
            <person name="Clum A."/>
            <person name="Daum C."/>
            <person name="Haridas S."/>
            <person name="He G."/>
            <person name="LaButti K."/>
            <person name="Lipzen A."/>
            <person name="Mondo S."/>
            <person name="Riley R."/>
            <person name="Salamov A."/>
            <person name="Simmons B.A."/>
            <person name="Magnuson J.K."/>
            <person name="Henrissat B."/>
            <person name="Mortensen U.H."/>
            <person name="Larsen T.O."/>
            <person name="Devries R.P."/>
            <person name="Grigoriev I.V."/>
            <person name="Machida M."/>
            <person name="Baker S.E."/>
            <person name="Andersen M.R."/>
        </authorList>
    </citation>
    <scope>NUCLEOTIDE SEQUENCE [LARGE SCALE GENOMIC DNA]</scope>
    <source>
        <strain evidence="2 3">CBS 117626</strain>
    </source>
</reference>
<dbReference type="Proteomes" id="UP000326950">
    <property type="component" value="Unassembled WGS sequence"/>
</dbReference>
<dbReference type="EMBL" id="ML738643">
    <property type="protein sequence ID" value="KAE8161352.1"/>
    <property type="molecule type" value="Genomic_DNA"/>
</dbReference>
<feature type="transmembrane region" description="Helical" evidence="1">
    <location>
        <begin position="5"/>
        <end position="26"/>
    </location>
</feature>